<name>A0A1D8GV35_9GEMI</name>
<dbReference type="Pfam" id="PF04807">
    <property type="entry name" value="Gemini_AC4_5"/>
    <property type="match status" value="1"/>
</dbReference>
<protein>
    <submittedName>
        <fullName evidence="2">AC5</fullName>
    </submittedName>
</protein>
<dbReference type="EMBL" id="KX691403">
    <property type="protein sequence ID" value="AOT83413.1"/>
    <property type="molecule type" value="Genomic_DNA"/>
</dbReference>
<evidence type="ECO:0000313" key="2">
    <source>
        <dbReference type="EMBL" id="AOT83413.1"/>
    </source>
</evidence>
<gene>
    <name evidence="2" type="primary">AC5</name>
</gene>
<dbReference type="InterPro" id="IPR006892">
    <property type="entry name" value="Gemini_AC4_5_cons_dom_1"/>
</dbReference>
<accession>A0A1D8GV35</accession>
<feature type="domain" description="Geminivirus AC4/5 conserved" evidence="1">
    <location>
        <begin position="51"/>
        <end position="83"/>
    </location>
</feature>
<proteinExistence type="predicted"/>
<evidence type="ECO:0000259" key="1">
    <source>
        <dbReference type="Pfam" id="PF04807"/>
    </source>
</evidence>
<sequence length="105" mass="11821">MILVLASFLMIIDHMIVDLPEPLDYRLFIAGILATCHLTIELVHNLITITEIVLNSSSTRLIVKHVEYLAKIHWCSVGSTVSDQPEHDTVRVVLQLDVLVHPDLT</sequence>
<reference evidence="2" key="1">
    <citation type="submission" date="2016-08" db="EMBL/GenBank/DDBJ databases">
        <title>Species diversity and phylogeny of begomovirus infecting weeds in northeastern Brazil.</title>
        <authorList>
            <person name="Passos L.S."/>
            <person name="Teixeira J.W.M."/>
            <person name="Lima K.J."/>
            <person name="Rodrigues J.S."/>
            <person name="Soares E.C.S."/>
            <person name="Xavier C.A.D."/>
            <person name="Araujo A.S.F."/>
            <person name="Zerbini F.M."/>
            <person name="Beserra J.E.A.Jr."/>
        </authorList>
    </citation>
    <scope>NUCLEOTIDE SEQUENCE</scope>
    <source>
        <strain evidence="2">ALS17_1A</strain>
    </source>
</reference>
<organism evidence="2">
    <name type="scientific">Sida angular mosaic virus</name>
    <dbReference type="NCBI Taxonomy" id="1904882"/>
    <lineage>
        <taxon>Viruses</taxon>
        <taxon>Monodnaviria</taxon>
        <taxon>Shotokuvirae</taxon>
        <taxon>Cressdnaviricota</taxon>
        <taxon>Repensiviricetes</taxon>
        <taxon>Geplafuvirales</taxon>
        <taxon>Geminiviridae</taxon>
        <taxon>Begomovirus</taxon>
        <taxon>Begomovirus sidamusivi</taxon>
    </lineage>
</organism>